<dbReference type="EMBL" id="PYSW02000036">
    <property type="protein sequence ID" value="KAG2377713.1"/>
    <property type="molecule type" value="Genomic_DNA"/>
</dbReference>
<feature type="domain" description="Protein kinase" evidence="10">
    <location>
        <begin position="649"/>
        <end position="1003"/>
    </location>
</feature>
<keyword evidence="6" id="KW-0067">ATP-binding</keyword>
<organism evidence="11 12">
    <name type="scientific">Naegleria lovaniensis</name>
    <name type="common">Amoeba</name>
    <dbReference type="NCBI Taxonomy" id="51637"/>
    <lineage>
        <taxon>Eukaryota</taxon>
        <taxon>Discoba</taxon>
        <taxon>Heterolobosea</taxon>
        <taxon>Tetramitia</taxon>
        <taxon>Eutetramitia</taxon>
        <taxon>Vahlkampfiidae</taxon>
        <taxon>Naegleria</taxon>
    </lineage>
</organism>
<evidence type="ECO:0000256" key="8">
    <source>
        <dbReference type="ARBA" id="ARBA00048679"/>
    </source>
</evidence>
<name>A0AA88KHD6_NAELO</name>
<evidence type="ECO:0000313" key="11">
    <source>
        <dbReference type="EMBL" id="KAG2377713.1"/>
    </source>
</evidence>
<dbReference type="AlphaFoldDB" id="A0AA88KHD6"/>
<feature type="transmembrane region" description="Helical" evidence="9">
    <location>
        <begin position="505"/>
        <end position="538"/>
    </location>
</feature>
<comment type="catalytic activity">
    <reaction evidence="8">
        <text>L-seryl-[protein] + ATP = O-phospho-L-seryl-[protein] + ADP + H(+)</text>
        <dbReference type="Rhea" id="RHEA:17989"/>
        <dbReference type="Rhea" id="RHEA-COMP:9863"/>
        <dbReference type="Rhea" id="RHEA-COMP:11604"/>
        <dbReference type="ChEBI" id="CHEBI:15378"/>
        <dbReference type="ChEBI" id="CHEBI:29999"/>
        <dbReference type="ChEBI" id="CHEBI:30616"/>
        <dbReference type="ChEBI" id="CHEBI:83421"/>
        <dbReference type="ChEBI" id="CHEBI:456216"/>
        <dbReference type="EC" id="2.7.11.1"/>
    </reaction>
</comment>
<dbReference type="Pfam" id="PF00069">
    <property type="entry name" value="Pkinase"/>
    <property type="match status" value="1"/>
</dbReference>
<dbReference type="EC" id="2.7.11.1" evidence="1"/>
<keyword evidence="3" id="KW-0808">Transferase</keyword>
<evidence type="ECO:0000256" key="4">
    <source>
        <dbReference type="ARBA" id="ARBA00022741"/>
    </source>
</evidence>
<accession>A0AA88KHD6</accession>
<protein>
    <recommendedName>
        <fullName evidence="1">non-specific serine/threonine protein kinase</fullName>
        <ecNumber evidence="1">2.7.11.1</ecNumber>
    </recommendedName>
</protein>
<dbReference type="FunFam" id="1.10.510.10:FF:001023">
    <property type="entry name" value="Os07g0541700 protein"/>
    <property type="match status" value="1"/>
</dbReference>
<reference evidence="11 12" key="1">
    <citation type="journal article" date="2018" name="BMC Genomics">
        <title>The genome of Naegleria lovaniensis, the basis for a comparative approach to unravel pathogenicity factors of the human pathogenic amoeba N. fowleri.</title>
        <authorList>
            <person name="Liechti N."/>
            <person name="Schurch N."/>
            <person name="Bruggmann R."/>
            <person name="Wittwer M."/>
        </authorList>
    </citation>
    <scope>NUCLEOTIDE SEQUENCE [LARGE SCALE GENOMIC DNA]</scope>
    <source>
        <strain evidence="11 12">ATCC 30569</strain>
    </source>
</reference>
<evidence type="ECO:0000256" key="5">
    <source>
        <dbReference type="ARBA" id="ARBA00022777"/>
    </source>
</evidence>
<dbReference type="RefSeq" id="XP_044544975.1">
    <property type="nucleotide sequence ID" value="XM_044698913.1"/>
</dbReference>
<comment type="catalytic activity">
    <reaction evidence="7">
        <text>L-threonyl-[protein] + ATP = O-phospho-L-threonyl-[protein] + ADP + H(+)</text>
        <dbReference type="Rhea" id="RHEA:46608"/>
        <dbReference type="Rhea" id="RHEA-COMP:11060"/>
        <dbReference type="Rhea" id="RHEA-COMP:11605"/>
        <dbReference type="ChEBI" id="CHEBI:15378"/>
        <dbReference type="ChEBI" id="CHEBI:30013"/>
        <dbReference type="ChEBI" id="CHEBI:30616"/>
        <dbReference type="ChEBI" id="CHEBI:61977"/>
        <dbReference type="ChEBI" id="CHEBI:456216"/>
        <dbReference type="EC" id="2.7.11.1"/>
    </reaction>
</comment>
<evidence type="ECO:0000256" key="1">
    <source>
        <dbReference type="ARBA" id="ARBA00012513"/>
    </source>
</evidence>
<dbReference type="InterPro" id="IPR051681">
    <property type="entry name" value="Ser/Thr_Kinases-Pseudokinases"/>
</dbReference>
<keyword evidence="12" id="KW-1185">Reference proteome</keyword>
<dbReference type="Gene3D" id="1.10.510.10">
    <property type="entry name" value="Transferase(Phosphotransferase) domain 1"/>
    <property type="match status" value="1"/>
</dbReference>
<dbReference type="GO" id="GO:0004674">
    <property type="term" value="F:protein serine/threonine kinase activity"/>
    <property type="evidence" value="ECO:0007669"/>
    <property type="project" value="UniProtKB-KW"/>
</dbReference>
<dbReference type="InterPro" id="IPR000719">
    <property type="entry name" value="Prot_kinase_dom"/>
</dbReference>
<dbReference type="Gene3D" id="2.160.20.10">
    <property type="entry name" value="Single-stranded right-handed beta-helix, Pectin lyase-like"/>
    <property type="match status" value="1"/>
</dbReference>
<evidence type="ECO:0000256" key="3">
    <source>
        <dbReference type="ARBA" id="ARBA00022679"/>
    </source>
</evidence>
<dbReference type="SUPFAM" id="SSF51126">
    <property type="entry name" value="Pectin lyase-like"/>
    <property type="match status" value="1"/>
</dbReference>
<keyword evidence="9" id="KW-0812">Transmembrane</keyword>
<dbReference type="InterPro" id="IPR011009">
    <property type="entry name" value="Kinase-like_dom_sf"/>
</dbReference>
<comment type="caution">
    <text evidence="11">The sequence shown here is derived from an EMBL/GenBank/DDBJ whole genome shotgun (WGS) entry which is preliminary data.</text>
</comment>
<sequence>MDSCEITRSILYHMQGMQSWFLNMKWIQYNEVYVSNSNFMFYSDNVLREGRLRFTIQSSQLAILQHSIFENYFFEFTSREVQKIVVQYCQFSRDRSVSGVFNSILGRTFQLLDCTFEYSNSFLFVRGYTQVTDQHLIIRNNALLLLDDTVPIYFGIFSITSCVNVQISNSTFLNNTGYERASSIFLSDVDTFKYGCALYIYDSIDLNIEKNVFRGNRASLGGAALFINLTFRMKMSENLFYNNSVSFHGEIDYQSASGYYKGSGGALSINTMSDSAENVLWNNTFIENSAKVGGALFFVAQSVMSLDGCQFINNKAWKGGAIFHYAPILESKDLMSLLDGTKFEGNAATKFGNDYLTSVTNIEIETKPIWYSIPGSKTQVNMTCWSLHLQVPCDIEKFAIKAMDPNYYVHSSQFPNQTVLSLYIINSNNTEQSEFHLNEVNKNIPNGEWQMTSPFNLTIHGESILSPPTPFLQIQMNPCPKGYSLGLVQLGSQALNSCIANPSDLLPLILGVALPVAVLLVLISVTLGLLCGISGIVMCRDIRKRLKRLREKEDAEKSVEKRILDKAIVFQGNSSRVGNIQYSEFTQELNHSSSSRNWNSNLNSPLLSSEEKFQRMEEEVIHTRSVFLPSASTKKEPSLKSFIIAAKDLEILRKIAEGGMGCVYLGKWKGTLVAIKSLKLLTAELLDDETKQEEFEKEVSLLASLRHPCILTFYGICLTEECKFMITEYLDNGSLDKILYKCRMGMIQLSFIDKLRILIQVARGMDYLHSLQPAIVHRDLKPGNLLLDKNMNCKVCDFGLSRTIETNTNHSMTRNVGTLLYMSPEMIAQDREDPSHSQQPLDSNMVHNRQSNTFHNNDIVQDKASKATKVDVYSYAIIMWELFFELSPFSEHEKTRNTFQRSSQTTSSTTLDALNSCSTIALLYQVMKGHRPSVPFRNWNELKEWLQVYPIILNDSIHNTHMNDSMKDVFMKAILNYMELMKECWNMEPMKRPSFHDMQHRLESIESSLIRKCSQ</sequence>
<evidence type="ECO:0000256" key="9">
    <source>
        <dbReference type="SAM" id="Phobius"/>
    </source>
</evidence>
<dbReference type="PROSITE" id="PS00108">
    <property type="entry name" value="PROTEIN_KINASE_ST"/>
    <property type="match status" value="1"/>
</dbReference>
<dbReference type="PANTHER" id="PTHR44329">
    <property type="entry name" value="SERINE/THREONINE-PROTEIN KINASE TNNI3K-RELATED"/>
    <property type="match status" value="1"/>
</dbReference>
<dbReference type="InterPro" id="IPR011050">
    <property type="entry name" value="Pectin_lyase_fold/virulence"/>
</dbReference>
<keyword evidence="5" id="KW-0418">Kinase</keyword>
<evidence type="ECO:0000256" key="7">
    <source>
        <dbReference type="ARBA" id="ARBA00047899"/>
    </source>
</evidence>
<dbReference type="PROSITE" id="PS50011">
    <property type="entry name" value="PROTEIN_KINASE_DOM"/>
    <property type="match status" value="1"/>
</dbReference>
<dbReference type="Proteomes" id="UP000816034">
    <property type="component" value="Unassembled WGS sequence"/>
</dbReference>
<dbReference type="CDD" id="cd13999">
    <property type="entry name" value="STKc_MAP3K-like"/>
    <property type="match status" value="1"/>
</dbReference>
<dbReference type="SMART" id="SM00220">
    <property type="entry name" value="S_TKc"/>
    <property type="match status" value="1"/>
</dbReference>
<evidence type="ECO:0000256" key="6">
    <source>
        <dbReference type="ARBA" id="ARBA00022840"/>
    </source>
</evidence>
<dbReference type="SUPFAM" id="SSF56112">
    <property type="entry name" value="Protein kinase-like (PK-like)"/>
    <property type="match status" value="1"/>
</dbReference>
<dbReference type="GO" id="GO:0005524">
    <property type="term" value="F:ATP binding"/>
    <property type="evidence" value="ECO:0007669"/>
    <property type="project" value="UniProtKB-KW"/>
</dbReference>
<keyword evidence="4" id="KW-0547">Nucleotide-binding</keyword>
<dbReference type="Gene3D" id="3.30.200.20">
    <property type="entry name" value="Phosphorylase Kinase, domain 1"/>
    <property type="match status" value="1"/>
</dbReference>
<evidence type="ECO:0000259" key="10">
    <source>
        <dbReference type="PROSITE" id="PS50011"/>
    </source>
</evidence>
<evidence type="ECO:0000256" key="2">
    <source>
        <dbReference type="ARBA" id="ARBA00022527"/>
    </source>
</evidence>
<evidence type="ECO:0000313" key="12">
    <source>
        <dbReference type="Proteomes" id="UP000816034"/>
    </source>
</evidence>
<dbReference type="InterPro" id="IPR012334">
    <property type="entry name" value="Pectin_lyas_fold"/>
</dbReference>
<keyword evidence="2" id="KW-0723">Serine/threonine-protein kinase</keyword>
<dbReference type="InterPro" id="IPR008271">
    <property type="entry name" value="Ser/Thr_kinase_AS"/>
</dbReference>
<gene>
    <name evidence="11" type="ORF">C9374_008798</name>
</gene>
<keyword evidence="9" id="KW-1133">Transmembrane helix</keyword>
<keyword evidence="9" id="KW-0472">Membrane</keyword>
<dbReference type="GeneID" id="68101252"/>
<proteinExistence type="predicted"/>